<dbReference type="InterPro" id="IPR029498">
    <property type="entry name" value="HeLo_dom"/>
</dbReference>
<evidence type="ECO:0000313" key="2">
    <source>
        <dbReference type="EMBL" id="OQN95171.1"/>
    </source>
</evidence>
<proteinExistence type="predicted"/>
<organism evidence="2 3">
    <name type="scientific">Cryoendolithus antarcticus</name>
    <dbReference type="NCBI Taxonomy" id="1507870"/>
    <lineage>
        <taxon>Eukaryota</taxon>
        <taxon>Fungi</taxon>
        <taxon>Dikarya</taxon>
        <taxon>Ascomycota</taxon>
        <taxon>Pezizomycotina</taxon>
        <taxon>Dothideomycetes</taxon>
        <taxon>Dothideomycetidae</taxon>
        <taxon>Cladosporiales</taxon>
        <taxon>Cladosporiaceae</taxon>
        <taxon>Cryoendolithus</taxon>
    </lineage>
</organism>
<dbReference type="AlphaFoldDB" id="A0A1V8S8L8"/>
<dbReference type="OrthoDB" id="20872at2759"/>
<comment type="caution">
    <text evidence="2">The sequence shown here is derived from an EMBL/GenBank/DDBJ whole genome shotgun (WGS) entry which is preliminary data.</text>
</comment>
<dbReference type="InterPro" id="IPR038305">
    <property type="entry name" value="HeLo_sf"/>
</dbReference>
<evidence type="ECO:0000259" key="1">
    <source>
        <dbReference type="Pfam" id="PF14479"/>
    </source>
</evidence>
<name>A0A1V8S8L8_9PEZI</name>
<dbReference type="Pfam" id="PF14479">
    <property type="entry name" value="HeLo"/>
    <property type="match status" value="1"/>
</dbReference>
<reference evidence="3" key="1">
    <citation type="submission" date="2017-03" db="EMBL/GenBank/DDBJ databases">
        <title>Genomes of endolithic fungi from Antarctica.</title>
        <authorList>
            <person name="Coleine C."/>
            <person name="Masonjones S."/>
            <person name="Stajich J.E."/>
        </authorList>
    </citation>
    <scope>NUCLEOTIDE SEQUENCE [LARGE SCALE GENOMIC DNA]</scope>
    <source>
        <strain evidence="3">CCFEE 5527</strain>
    </source>
</reference>
<feature type="domain" description="Prion-inhibition and propagation HeLo" evidence="1">
    <location>
        <begin position="4"/>
        <end position="84"/>
    </location>
</feature>
<evidence type="ECO:0000313" key="3">
    <source>
        <dbReference type="Proteomes" id="UP000192596"/>
    </source>
</evidence>
<sequence length="100" mass="11389">MPPATRTLHERMLKICHYRQRGASMGKKAKWAIYKKEHFQNLVGNVDMLVRGLVELFLATHPSQSVLCDDEAEEFRDVEPLDLLKDIAKAHHAPLADLLA</sequence>
<dbReference type="STRING" id="1507870.A0A1V8S8L8"/>
<protein>
    <recommendedName>
        <fullName evidence="1">Prion-inhibition and propagation HeLo domain-containing protein</fullName>
    </recommendedName>
</protein>
<keyword evidence="3" id="KW-1185">Reference proteome</keyword>
<accession>A0A1V8S8L8</accession>
<dbReference type="EMBL" id="NAJO01000144">
    <property type="protein sequence ID" value="OQN95171.1"/>
    <property type="molecule type" value="Genomic_DNA"/>
</dbReference>
<dbReference type="InParanoid" id="A0A1V8S8L8"/>
<gene>
    <name evidence="2" type="ORF">B0A48_18697</name>
</gene>
<dbReference type="Proteomes" id="UP000192596">
    <property type="component" value="Unassembled WGS sequence"/>
</dbReference>
<dbReference type="Gene3D" id="1.20.120.1020">
    <property type="entry name" value="Prion-inhibition and propagation, HeLo domain"/>
    <property type="match status" value="1"/>
</dbReference>